<name>A0ABV2AF04_9GAMM</name>
<comment type="caution">
    <text evidence="4">The sequence shown here is derived from an EMBL/GenBank/DDBJ whole genome shotgun (WGS) entry which is preliminary data.</text>
</comment>
<evidence type="ECO:0000256" key="2">
    <source>
        <dbReference type="ARBA" id="ARBA00023002"/>
    </source>
</evidence>
<dbReference type="PRINTS" id="PR00081">
    <property type="entry name" value="GDHRDH"/>
</dbReference>
<dbReference type="RefSeq" id="WP_352891045.1">
    <property type="nucleotide sequence ID" value="NZ_JBEPIJ010000043.1"/>
</dbReference>
<organism evidence="4 5">
    <name type="scientific">Sinimarinibacterium thermocellulolyticum</name>
    <dbReference type="NCBI Taxonomy" id="3170016"/>
    <lineage>
        <taxon>Bacteria</taxon>
        <taxon>Pseudomonadati</taxon>
        <taxon>Pseudomonadota</taxon>
        <taxon>Gammaproteobacteria</taxon>
        <taxon>Nevskiales</taxon>
        <taxon>Nevskiaceae</taxon>
        <taxon>Sinimarinibacterium</taxon>
    </lineage>
</organism>
<evidence type="ECO:0000256" key="1">
    <source>
        <dbReference type="ARBA" id="ARBA00006484"/>
    </source>
</evidence>
<dbReference type="InterPro" id="IPR002347">
    <property type="entry name" value="SDR_fam"/>
</dbReference>
<keyword evidence="5" id="KW-1185">Reference proteome</keyword>
<evidence type="ECO:0000313" key="5">
    <source>
        <dbReference type="Proteomes" id="UP001465331"/>
    </source>
</evidence>
<dbReference type="CDD" id="cd05233">
    <property type="entry name" value="SDR_c"/>
    <property type="match status" value="1"/>
</dbReference>
<dbReference type="EC" id="1.-.-.-" evidence="4"/>
<dbReference type="EMBL" id="JBEPIJ010000043">
    <property type="protein sequence ID" value="MES0875440.1"/>
    <property type="molecule type" value="Genomic_DNA"/>
</dbReference>
<dbReference type="Proteomes" id="UP001465331">
    <property type="component" value="Unassembled WGS sequence"/>
</dbReference>
<dbReference type="PANTHER" id="PTHR42760:SF133">
    <property type="entry name" value="3-OXOACYL-[ACYL-CARRIER-PROTEIN] REDUCTASE"/>
    <property type="match status" value="1"/>
</dbReference>
<dbReference type="SMART" id="SM00822">
    <property type="entry name" value="PKS_KR"/>
    <property type="match status" value="1"/>
</dbReference>
<gene>
    <name evidence="4" type="ORF">ABSH63_15695</name>
</gene>
<sequence length="255" mass="27209">MNAFRLDNKTVLVTGASSGLGAHIAKVLARQGAKVLLAARRGPQLAEQVDAIRKAGGDAAALSMDVTKPDSVEQAFAEIETEHGGIDVLISNAGVATEPRKFIDTDEDAWQFQLQTNLSGAWRVARAATQQWIASSRPGVVVNVGSIYGLRTGVLKVAYNVSKAGVVQLTRSMAMELVRHNIRVNCLCPGWFLTAINADYFATESGARYEKSIPMGRLGRLEELDGPLLLLASDASSYMTGAELVVDGGMVHKAI</sequence>
<dbReference type="PROSITE" id="PS00061">
    <property type="entry name" value="ADH_SHORT"/>
    <property type="match status" value="1"/>
</dbReference>
<dbReference type="InterPro" id="IPR057326">
    <property type="entry name" value="KR_dom"/>
</dbReference>
<dbReference type="PANTHER" id="PTHR42760">
    <property type="entry name" value="SHORT-CHAIN DEHYDROGENASES/REDUCTASES FAMILY MEMBER"/>
    <property type="match status" value="1"/>
</dbReference>
<dbReference type="Gene3D" id="3.40.50.720">
    <property type="entry name" value="NAD(P)-binding Rossmann-like Domain"/>
    <property type="match status" value="1"/>
</dbReference>
<protein>
    <submittedName>
        <fullName evidence="4">SDR family oxidoreductase</fullName>
        <ecNumber evidence="4">1.-.-.-</ecNumber>
    </submittedName>
</protein>
<dbReference type="NCBIfam" id="NF005559">
    <property type="entry name" value="PRK07231.1"/>
    <property type="match status" value="1"/>
</dbReference>
<dbReference type="GO" id="GO:0016491">
    <property type="term" value="F:oxidoreductase activity"/>
    <property type="evidence" value="ECO:0007669"/>
    <property type="project" value="UniProtKB-KW"/>
</dbReference>
<evidence type="ECO:0000313" key="4">
    <source>
        <dbReference type="EMBL" id="MES0875440.1"/>
    </source>
</evidence>
<accession>A0ABV2AF04</accession>
<dbReference type="InterPro" id="IPR020904">
    <property type="entry name" value="Sc_DH/Rdtase_CS"/>
</dbReference>
<proteinExistence type="inferred from homology"/>
<comment type="similarity">
    <text evidence="1">Belongs to the short-chain dehydrogenases/reductases (SDR) family.</text>
</comment>
<dbReference type="InterPro" id="IPR036291">
    <property type="entry name" value="NAD(P)-bd_dom_sf"/>
</dbReference>
<dbReference type="PRINTS" id="PR00080">
    <property type="entry name" value="SDRFAMILY"/>
</dbReference>
<evidence type="ECO:0000259" key="3">
    <source>
        <dbReference type="SMART" id="SM00822"/>
    </source>
</evidence>
<feature type="domain" description="Ketoreductase" evidence="3">
    <location>
        <begin position="9"/>
        <end position="204"/>
    </location>
</feature>
<keyword evidence="2 4" id="KW-0560">Oxidoreductase</keyword>
<dbReference type="Pfam" id="PF13561">
    <property type="entry name" value="adh_short_C2"/>
    <property type="match status" value="1"/>
</dbReference>
<dbReference type="SUPFAM" id="SSF51735">
    <property type="entry name" value="NAD(P)-binding Rossmann-fold domains"/>
    <property type="match status" value="1"/>
</dbReference>
<reference evidence="4 5" key="1">
    <citation type="submission" date="2024-06" db="EMBL/GenBank/DDBJ databases">
        <authorList>
            <person name="Li Z."/>
            <person name="Jiang Y."/>
        </authorList>
    </citation>
    <scope>NUCLEOTIDE SEQUENCE [LARGE SCALE GENOMIC DNA]</scope>
    <source>
        <strain evidence="4 5">HSW-8</strain>
    </source>
</reference>